<dbReference type="KEGG" id="cfl:Cfla_0127"/>
<gene>
    <name evidence="8" type="ordered locus">Cfla_0127</name>
</gene>
<evidence type="ECO:0000313" key="9">
    <source>
        <dbReference type="Proteomes" id="UP000000849"/>
    </source>
</evidence>
<dbReference type="PANTHER" id="PTHR30136">
    <property type="entry name" value="HELIX-TURN-HELIX TRANSCRIPTIONAL REGULATOR, ICLR FAMILY"/>
    <property type="match status" value="1"/>
</dbReference>
<sequence>MLVVGAVVLAALMLPGVWHLLRHGLTIVHEAAHAGVAVLVGRRLSGIRVHSDTSGLTVSRGRARGPGMVATVAAGYPGPALLGAAAAWLLSRGYALGVLWLLLLVVVLVLLQIRNWYGLWAVLVSGVALVAVTLWAPAQVQTVVAAGLTWFFLLGAPRAVVEMQVQRRRVRRRGGRDESDAGLLAGLTHVPAIVWVGAFLAVCGVLLAAGGAWLLAAWPVTGITYPPWADVPTCDPMCPSAASATAPGLPFSVCDSEAVSTPPEIEPHSGRNESLSLRRALALLDVCARETDPTGLTAAEIGRRLGVHKSTVLRLAAPLLESELLRRDTTSGRFRLGPGALRLGHAYLSTLDVESVAAPSLDELARTTGCLTVLTVPDGLQSRIAGHRPAPGTAGRAVPRLPSVVPLHCTAPGKAILSVAGTALLERAVAGGLRPVTPRSITDPGELRAEVLRTRRRGFAVDDREFDPDVRAVAAPVLDHTGDVVAALAVVGPAARMSAAAVQEHARSVVLAARTVTRRLGGAGLGPSAAAGGAAEDLRARRGA</sequence>
<name>D5UFT8_CELFN</name>
<keyword evidence="1" id="KW-0805">Transcription regulation</keyword>
<dbReference type="GO" id="GO:0003677">
    <property type="term" value="F:DNA binding"/>
    <property type="evidence" value="ECO:0007669"/>
    <property type="project" value="UniProtKB-KW"/>
</dbReference>
<dbReference type="Gene3D" id="1.10.10.10">
    <property type="entry name" value="Winged helix-like DNA-binding domain superfamily/Winged helix DNA-binding domain"/>
    <property type="match status" value="1"/>
</dbReference>
<dbReference type="InterPro" id="IPR036388">
    <property type="entry name" value="WH-like_DNA-bd_sf"/>
</dbReference>
<feature type="region of interest" description="Disordered" evidence="4">
    <location>
        <begin position="522"/>
        <end position="544"/>
    </location>
</feature>
<dbReference type="InterPro" id="IPR050707">
    <property type="entry name" value="HTH_MetabolicPath_Reg"/>
</dbReference>
<evidence type="ECO:0000256" key="2">
    <source>
        <dbReference type="ARBA" id="ARBA00023125"/>
    </source>
</evidence>
<evidence type="ECO:0000259" key="7">
    <source>
        <dbReference type="PROSITE" id="PS51078"/>
    </source>
</evidence>
<dbReference type="InterPro" id="IPR036390">
    <property type="entry name" value="WH_DNA-bd_sf"/>
</dbReference>
<dbReference type="eggNOG" id="COG1414">
    <property type="taxonomic scope" value="Bacteria"/>
</dbReference>
<keyword evidence="5" id="KW-0812">Transmembrane</keyword>
<dbReference type="Pfam" id="PF09339">
    <property type="entry name" value="HTH_IclR"/>
    <property type="match status" value="1"/>
</dbReference>
<dbReference type="InterPro" id="IPR029016">
    <property type="entry name" value="GAF-like_dom_sf"/>
</dbReference>
<dbReference type="STRING" id="446466.Cfla_0127"/>
<feature type="transmembrane region" description="Helical" evidence="5">
    <location>
        <begin position="118"/>
        <end position="136"/>
    </location>
</feature>
<proteinExistence type="predicted"/>
<dbReference type="InterPro" id="IPR014757">
    <property type="entry name" value="Tscrpt_reg_IclR_C"/>
</dbReference>
<accession>D5UFT8</accession>
<evidence type="ECO:0000256" key="1">
    <source>
        <dbReference type="ARBA" id="ARBA00023015"/>
    </source>
</evidence>
<evidence type="ECO:0000256" key="5">
    <source>
        <dbReference type="SAM" id="Phobius"/>
    </source>
</evidence>
<protein>
    <submittedName>
        <fullName evidence="8">Transcriptional regulator, IclR family</fullName>
    </submittedName>
</protein>
<dbReference type="GO" id="GO:0003700">
    <property type="term" value="F:DNA-binding transcription factor activity"/>
    <property type="evidence" value="ECO:0007669"/>
    <property type="project" value="TreeGrafter"/>
</dbReference>
<evidence type="ECO:0000313" key="8">
    <source>
        <dbReference type="EMBL" id="ADG73047.1"/>
    </source>
</evidence>
<evidence type="ECO:0000259" key="6">
    <source>
        <dbReference type="PROSITE" id="PS51077"/>
    </source>
</evidence>
<dbReference type="PROSITE" id="PS51077">
    <property type="entry name" value="HTH_ICLR"/>
    <property type="match status" value="1"/>
</dbReference>
<dbReference type="Gene3D" id="3.30.450.40">
    <property type="match status" value="1"/>
</dbReference>
<keyword evidence="5" id="KW-0472">Membrane</keyword>
<feature type="domain" description="HTH iclR-type" evidence="6">
    <location>
        <begin position="274"/>
        <end position="338"/>
    </location>
</feature>
<dbReference type="SUPFAM" id="SSF46785">
    <property type="entry name" value="Winged helix' DNA-binding domain"/>
    <property type="match status" value="1"/>
</dbReference>
<evidence type="ECO:0000256" key="3">
    <source>
        <dbReference type="ARBA" id="ARBA00023163"/>
    </source>
</evidence>
<keyword evidence="9" id="KW-1185">Reference proteome</keyword>
<dbReference type="HOGENOM" id="CLU_500310_0_0_11"/>
<evidence type="ECO:0000256" key="4">
    <source>
        <dbReference type="SAM" id="MobiDB-lite"/>
    </source>
</evidence>
<keyword evidence="2" id="KW-0238">DNA-binding</keyword>
<dbReference type="EMBL" id="CP001964">
    <property type="protein sequence ID" value="ADG73047.1"/>
    <property type="molecule type" value="Genomic_DNA"/>
</dbReference>
<reference evidence="8 9" key="1">
    <citation type="journal article" date="2010" name="Stand. Genomic Sci.">
        <title>Complete genome sequence of Cellulomonas flavigena type strain (134).</title>
        <authorList>
            <person name="Abt B."/>
            <person name="Foster B."/>
            <person name="Lapidus A."/>
            <person name="Clum A."/>
            <person name="Sun H."/>
            <person name="Pukall R."/>
            <person name="Lucas S."/>
            <person name="Glavina Del Rio T."/>
            <person name="Nolan M."/>
            <person name="Tice H."/>
            <person name="Cheng J.F."/>
            <person name="Pitluck S."/>
            <person name="Liolios K."/>
            <person name="Ivanova N."/>
            <person name="Mavromatis K."/>
            <person name="Ovchinnikova G."/>
            <person name="Pati A."/>
            <person name="Goodwin L."/>
            <person name="Chen A."/>
            <person name="Palaniappan K."/>
            <person name="Land M."/>
            <person name="Hauser L."/>
            <person name="Chang Y.J."/>
            <person name="Jeffries C.D."/>
            <person name="Rohde M."/>
            <person name="Goker M."/>
            <person name="Woyke T."/>
            <person name="Bristow J."/>
            <person name="Eisen J.A."/>
            <person name="Markowitz V."/>
            <person name="Hugenholtz P."/>
            <person name="Kyrpides N.C."/>
            <person name="Klenk H.P."/>
        </authorList>
    </citation>
    <scope>NUCLEOTIDE SEQUENCE [LARGE SCALE GENOMIC DNA]</scope>
    <source>
        <strain evidence="9">ATCC 482 / DSM 20109 / BCRC 11376 / JCM 18109 / NBRC 3775 / NCIMB 8073 / NRS 134</strain>
    </source>
</reference>
<dbReference type="GO" id="GO:0045892">
    <property type="term" value="P:negative regulation of DNA-templated transcription"/>
    <property type="evidence" value="ECO:0007669"/>
    <property type="project" value="TreeGrafter"/>
</dbReference>
<organism evidence="8 9">
    <name type="scientific">Cellulomonas flavigena (strain ATCC 482 / DSM 20109 / BCRC 11376 / JCM 18109 / NBRC 3775 / NCIMB 8073 / NRS 134)</name>
    <dbReference type="NCBI Taxonomy" id="446466"/>
    <lineage>
        <taxon>Bacteria</taxon>
        <taxon>Bacillati</taxon>
        <taxon>Actinomycetota</taxon>
        <taxon>Actinomycetes</taxon>
        <taxon>Micrococcales</taxon>
        <taxon>Cellulomonadaceae</taxon>
        <taxon>Cellulomonas</taxon>
    </lineage>
</organism>
<dbReference type="Proteomes" id="UP000000849">
    <property type="component" value="Chromosome"/>
</dbReference>
<dbReference type="SMART" id="SM00346">
    <property type="entry name" value="HTH_ICLR"/>
    <property type="match status" value="1"/>
</dbReference>
<keyword evidence="5" id="KW-1133">Transmembrane helix</keyword>
<keyword evidence="3" id="KW-0804">Transcription</keyword>
<dbReference type="AlphaFoldDB" id="D5UFT8"/>
<dbReference type="SUPFAM" id="SSF55781">
    <property type="entry name" value="GAF domain-like"/>
    <property type="match status" value="1"/>
</dbReference>
<dbReference type="PROSITE" id="PS51078">
    <property type="entry name" value="ICLR_ED"/>
    <property type="match status" value="1"/>
</dbReference>
<dbReference type="InterPro" id="IPR005471">
    <property type="entry name" value="Tscrpt_reg_IclR_N"/>
</dbReference>
<dbReference type="InterPro" id="IPR049500">
    <property type="entry name" value="Peptidase_M50B-like"/>
</dbReference>
<dbReference type="PANTHER" id="PTHR30136:SF35">
    <property type="entry name" value="HTH-TYPE TRANSCRIPTIONAL REGULATOR RV1719"/>
    <property type="match status" value="1"/>
</dbReference>
<feature type="transmembrane region" description="Helical" evidence="5">
    <location>
        <begin position="93"/>
        <end position="111"/>
    </location>
</feature>
<feature type="transmembrane region" description="Helical" evidence="5">
    <location>
        <begin position="142"/>
        <end position="161"/>
    </location>
</feature>
<dbReference type="Pfam" id="PF01614">
    <property type="entry name" value="IclR_C"/>
    <property type="match status" value="1"/>
</dbReference>
<dbReference type="Pfam" id="PF13398">
    <property type="entry name" value="Peptidase_M50B"/>
    <property type="match status" value="1"/>
</dbReference>
<feature type="compositionally biased region" description="Low complexity" evidence="4">
    <location>
        <begin position="526"/>
        <end position="535"/>
    </location>
</feature>
<feature type="transmembrane region" description="Helical" evidence="5">
    <location>
        <begin position="182"/>
        <end position="215"/>
    </location>
</feature>
<feature type="domain" description="IclR-ED" evidence="7">
    <location>
        <begin position="339"/>
        <end position="522"/>
    </location>
</feature>